<name>A0A2K1Q512_9GAMM</name>
<evidence type="ECO:0000313" key="2">
    <source>
        <dbReference type="EMBL" id="PNS10113.1"/>
    </source>
</evidence>
<dbReference type="AlphaFoldDB" id="A0A2K1Q512"/>
<protein>
    <submittedName>
        <fullName evidence="2">Uncharacterized protein</fullName>
    </submittedName>
</protein>
<evidence type="ECO:0000313" key="3">
    <source>
        <dbReference type="Proteomes" id="UP000236345"/>
    </source>
</evidence>
<reference evidence="3" key="1">
    <citation type="submission" date="2017-09" db="EMBL/GenBank/DDBJ databases">
        <authorList>
            <person name="Palmer M."/>
            <person name="Steenkamp E.T."/>
            <person name="Coetzee M.P."/>
            <person name="Avontuur J.R."/>
            <person name="Van Zyl E."/>
            <person name="Chan W.-Y."/>
            <person name="Blom J."/>
            <person name="Venter S.N."/>
        </authorList>
    </citation>
    <scope>NUCLEOTIDE SEQUENCE [LARGE SCALE GENOMIC DNA]</scope>
    <source>
        <strain evidence="3">QC88-366</strain>
    </source>
</reference>
<dbReference type="EMBL" id="NWUO01000022">
    <property type="protein sequence ID" value="PNS10113.1"/>
    <property type="molecule type" value="Genomic_DNA"/>
</dbReference>
<keyword evidence="3" id="KW-1185">Reference proteome</keyword>
<sequence>MIKIAIKYIFIYSLMIISFMLFFCVVGCYIFVFDWGGNVICSAVNGVILISLVGASIAIYCLAEKIRLVF</sequence>
<feature type="transmembrane region" description="Helical" evidence="1">
    <location>
        <begin position="44"/>
        <end position="63"/>
    </location>
</feature>
<proteinExistence type="predicted"/>
<dbReference type="Proteomes" id="UP000236345">
    <property type="component" value="Unassembled WGS sequence"/>
</dbReference>
<evidence type="ECO:0000256" key="1">
    <source>
        <dbReference type="SAM" id="Phobius"/>
    </source>
</evidence>
<gene>
    <name evidence="2" type="ORF">COO59_19200</name>
</gene>
<keyword evidence="1" id="KW-0472">Membrane</keyword>
<keyword evidence="1" id="KW-0812">Transmembrane</keyword>
<accession>A0A2K1Q512</accession>
<feature type="transmembrane region" description="Helical" evidence="1">
    <location>
        <begin position="9"/>
        <end position="32"/>
    </location>
</feature>
<organism evidence="2 3">
    <name type="scientific">Mixta theicola</name>
    <dbReference type="NCBI Taxonomy" id="1458355"/>
    <lineage>
        <taxon>Bacteria</taxon>
        <taxon>Pseudomonadati</taxon>
        <taxon>Pseudomonadota</taxon>
        <taxon>Gammaproteobacteria</taxon>
        <taxon>Enterobacterales</taxon>
        <taxon>Erwiniaceae</taxon>
        <taxon>Mixta</taxon>
    </lineage>
</organism>
<comment type="caution">
    <text evidence="2">The sequence shown here is derived from an EMBL/GenBank/DDBJ whole genome shotgun (WGS) entry which is preliminary data.</text>
</comment>
<keyword evidence="1" id="KW-1133">Transmembrane helix</keyword>